<keyword evidence="2" id="KW-1185">Reference proteome</keyword>
<evidence type="ECO:0000313" key="1">
    <source>
        <dbReference type="EMBL" id="MED6216610.1"/>
    </source>
</evidence>
<organism evidence="1 2">
    <name type="scientific">Stylosanthes scabra</name>
    <dbReference type="NCBI Taxonomy" id="79078"/>
    <lineage>
        <taxon>Eukaryota</taxon>
        <taxon>Viridiplantae</taxon>
        <taxon>Streptophyta</taxon>
        <taxon>Embryophyta</taxon>
        <taxon>Tracheophyta</taxon>
        <taxon>Spermatophyta</taxon>
        <taxon>Magnoliopsida</taxon>
        <taxon>eudicotyledons</taxon>
        <taxon>Gunneridae</taxon>
        <taxon>Pentapetalae</taxon>
        <taxon>rosids</taxon>
        <taxon>fabids</taxon>
        <taxon>Fabales</taxon>
        <taxon>Fabaceae</taxon>
        <taxon>Papilionoideae</taxon>
        <taxon>50 kb inversion clade</taxon>
        <taxon>dalbergioids sensu lato</taxon>
        <taxon>Dalbergieae</taxon>
        <taxon>Pterocarpus clade</taxon>
        <taxon>Stylosanthes</taxon>
    </lineage>
</organism>
<protein>
    <submittedName>
        <fullName evidence="1">Uncharacterized protein</fullName>
    </submittedName>
</protein>
<comment type="caution">
    <text evidence="1">The sequence shown here is derived from an EMBL/GenBank/DDBJ whole genome shotgun (WGS) entry which is preliminary data.</text>
</comment>
<gene>
    <name evidence="1" type="ORF">PIB30_009203</name>
</gene>
<dbReference type="EMBL" id="JASCZI010271881">
    <property type="protein sequence ID" value="MED6216610.1"/>
    <property type="molecule type" value="Genomic_DNA"/>
</dbReference>
<accession>A0ABU6Z1X4</accession>
<dbReference type="Proteomes" id="UP001341840">
    <property type="component" value="Unassembled WGS sequence"/>
</dbReference>
<evidence type="ECO:0000313" key="2">
    <source>
        <dbReference type="Proteomes" id="UP001341840"/>
    </source>
</evidence>
<reference evidence="1 2" key="1">
    <citation type="journal article" date="2023" name="Plants (Basel)">
        <title>Bridging the Gap: Combining Genomics and Transcriptomics Approaches to Understand Stylosanthes scabra, an Orphan Legume from the Brazilian Caatinga.</title>
        <authorList>
            <person name="Ferreira-Neto J.R.C."/>
            <person name="da Silva M.D."/>
            <person name="Binneck E."/>
            <person name="de Melo N.F."/>
            <person name="da Silva R.H."/>
            <person name="de Melo A.L.T.M."/>
            <person name="Pandolfi V."/>
            <person name="Bustamante F.O."/>
            <person name="Brasileiro-Vidal A.C."/>
            <person name="Benko-Iseppon A.M."/>
        </authorList>
    </citation>
    <scope>NUCLEOTIDE SEQUENCE [LARGE SCALE GENOMIC DNA]</scope>
    <source>
        <tissue evidence="1">Leaves</tissue>
    </source>
</reference>
<proteinExistence type="predicted"/>
<sequence length="224" mass="24870">MKACDGPTGYRLVQVEMNLRAIKLCAIKIRPVTIVTWHQYLLNHLLESWARKPVQPQLRWGGKSRGDLSPLGLRGRGEVSLCACPRMMCMTGAGTTLTLLCRCHVTALPTASNASPPSLPSTPLGHAPNALIRRCILRIVSHHLIQPLSVSSRGPRANHHPPCRSPVIQNIWHDTSLWMWSSDEAPARGVATRGIRIYCVPSKDGTRQKMSCHKSLQPVQKYRV</sequence>
<name>A0ABU6Z1X4_9FABA</name>